<dbReference type="NCBIfam" id="TIGR02385">
    <property type="entry name" value="RelE_StbE"/>
    <property type="match status" value="1"/>
</dbReference>
<evidence type="ECO:0000313" key="3">
    <source>
        <dbReference type="EMBL" id="BBI53289.1"/>
    </source>
</evidence>
<protein>
    <submittedName>
        <fullName evidence="3">Uncharacterized protein</fullName>
    </submittedName>
</protein>
<dbReference type="PANTHER" id="PTHR33755">
    <property type="entry name" value="TOXIN PARE1-RELATED"/>
    <property type="match status" value="1"/>
</dbReference>
<dbReference type="InterPro" id="IPR051803">
    <property type="entry name" value="TA_system_RelE-like_toxin"/>
</dbReference>
<dbReference type="EMBL" id="AP019416">
    <property type="protein sequence ID" value="BBI53289.1"/>
    <property type="molecule type" value="Genomic_DNA"/>
</dbReference>
<evidence type="ECO:0000313" key="4">
    <source>
        <dbReference type="Proteomes" id="UP000289555"/>
    </source>
</evidence>
<dbReference type="Proteomes" id="UP000289555">
    <property type="component" value="Chromosome"/>
</dbReference>
<comment type="similarity">
    <text evidence="1">Belongs to the RelE toxin family.</text>
</comment>
<evidence type="ECO:0000256" key="1">
    <source>
        <dbReference type="ARBA" id="ARBA00006226"/>
    </source>
</evidence>
<keyword evidence="2" id="KW-1277">Toxin-antitoxin system</keyword>
<name>A0ABN5X210_9GAMM</name>
<dbReference type="PANTHER" id="PTHR33755:SF6">
    <property type="entry name" value="PLASMID STABILIZATION SYSTEM PROTEIN"/>
    <property type="match status" value="1"/>
</dbReference>
<reference evidence="4" key="1">
    <citation type="journal article" date="2019" name="Microbiol. Resour. Announc.">
        <title>Complete Genome Sequence of Halomonas olivaria, a Moderately Halophilic Bacterium Isolated from Olive Processing Effluents, Obtained by Nanopore Sequencing.</title>
        <authorList>
            <person name="Nagata S."/>
            <person name="Ii K.M."/>
            <person name="Tsukimi T."/>
            <person name="Miura M.C."/>
            <person name="Galipon J."/>
            <person name="Arakawa K."/>
        </authorList>
    </citation>
    <scope>NUCLEOTIDE SEQUENCE [LARGE SCALE GENOMIC DNA]</scope>
    <source>
        <strain evidence="4">TYRC17</strain>
    </source>
</reference>
<organism evidence="3 4">
    <name type="scientific">Vreelandella olivaria</name>
    <dbReference type="NCBI Taxonomy" id="390919"/>
    <lineage>
        <taxon>Bacteria</taxon>
        <taxon>Pseudomonadati</taxon>
        <taxon>Pseudomonadota</taxon>
        <taxon>Gammaproteobacteria</taxon>
        <taxon>Oceanospirillales</taxon>
        <taxon>Halomonadaceae</taxon>
        <taxon>Vreelandella</taxon>
    </lineage>
</organism>
<gene>
    <name evidence="3" type="ORF">HORIV_57100</name>
</gene>
<dbReference type="InterPro" id="IPR007712">
    <property type="entry name" value="RelE/ParE_toxin"/>
</dbReference>
<proteinExistence type="inferred from homology"/>
<dbReference type="InterPro" id="IPR035093">
    <property type="entry name" value="RelE/ParE_toxin_dom_sf"/>
</dbReference>
<keyword evidence="4" id="KW-1185">Reference proteome</keyword>
<accession>A0ABN5X210</accession>
<sequence length="93" mass="10470">MQIKWLRRALNDLESIADYIALDNPTAALAMLDTIEAITAGLVDHPKRGRDGRMPGTRELVIPGTAYISVYRLKTDRVEVLRVLHSAQQWPSE</sequence>
<dbReference type="Gene3D" id="3.30.2310.20">
    <property type="entry name" value="RelE-like"/>
    <property type="match status" value="1"/>
</dbReference>
<evidence type="ECO:0000256" key="2">
    <source>
        <dbReference type="ARBA" id="ARBA00022649"/>
    </source>
</evidence>
<dbReference type="Pfam" id="PF05016">
    <property type="entry name" value="ParE_toxin"/>
    <property type="match status" value="1"/>
</dbReference>